<evidence type="ECO:0000313" key="1">
    <source>
        <dbReference type="EMBL" id="EKE42138.1"/>
    </source>
</evidence>
<dbReference type="RefSeq" id="XP_008855531.1">
    <property type="nucleotide sequence ID" value="XM_008857309.1"/>
</dbReference>
<dbReference type="Proteomes" id="UP000006769">
    <property type="component" value="Unassembled WGS sequence"/>
</dbReference>
<protein>
    <submittedName>
        <fullName evidence="1">Uncharacterized protein</fullName>
    </submittedName>
</protein>
<dbReference type="VEuPathDB" id="AmoebaDB:ENU1_031220"/>
<dbReference type="EMBL" id="JH925586">
    <property type="protein sequence ID" value="EKE42138.1"/>
    <property type="molecule type" value="Genomic_DNA"/>
</dbReference>
<organism evidence="1 2">
    <name type="scientific">Entamoeba nuttalli (strain P19)</name>
    <name type="common">Amoeba</name>
    <dbReference type="NCBI Taxonomy" id="1076696"/>
    <lineage>
        <taxon>Eukaryota</taxon>
        <taxon>Amoebozoa</taxon>
        <taxon>Evosea</taxon>
        <taxon>Archamoebae</taxon>
        <taxon>Mastigamoebida</taxon>
        <taxon>Entamoebidae</taxon>
        <taxon>Entamoeba</taxon>
    </lineage>
</organism>
<reference evidence="1 2" key="1">
    <citation type="submission" date="2011-11" db="EMBL/GenBank/DDBJ databases">
        <authorList>
            <person name="Hannick L."/>
            <person name="Karamycheva S."/>
            <person name="Lorenzi H."/>
            <person name="Caler E."/>
        </authorList>
    </citation>
    <scope>NUCLEOTIDE SEQUENCE [LARGE SCALE GENOMIC DNA]</scope>
    <source>
        <strain evidence="1 2">P19</strain>
    </source>
</reference>
<evidence type="ECO:0000313" key="2">
    <source>
        <dbReference type="Proteomes" id="UP000006769"/>
    </source>
</evidence>
<proteinExistence type="predicted"/>
<dbReference type="GeneID" id="20071705"/>
<accession>K2H3U8</accession>
<feature type="non-terminal residue" evidence="1">
    <location>
        <position position="1"/>
    </location>
</feature>
<sequence>VMDNQVLIQVIHHNKDIHNQELIHLSKVTHHNKVMDNQVLIQVIHHNNQDIHNQVLIQDIHHNKELLKRN</sequence>
<dbReference type="AlphaFoldDB" id="K2H3U8"/>
<feature type="non-terminal residue" evidence="1">
    <location>
        <position position="70"/>
    </location>
</feature>
<gene>
    <name evidence="1" type="ORF">ENU1_031220</name>
</gene>
<name>K2H3U8_ENTNP</name>